<dbReference type="RefSeq" id="WP_379590647.1">
    <property type="nucleotide sequence ID" value="NZ_JBHTKK010000002.1"/>
</dbReference>
<gene>
    <name evidence="2" type="ORF">ACFQ19_03570</name>
</gene>
<proteinExistence type="predicted"/>
<dbReference type="EMBL" id="JBHTKK010000002">
    <property type="protein sequence ID" value="MFD1065097.1"/>
    <property type="molecule type" value="Genomic_DNA"/>
</dbReference>
<accession>A0ABW3NBQ9</accession>
<sequence>MRIYHLGALFMVCLSLGAGIGYSFARIETGALAGLILGLIPIVMYRRAVIKREKNVRSEKENIS</sequence>
<organism evidence="2 3">
    <name type="scientific">Oceanobacillus locisalsi</name>
    <dbReference type="NCBI Taxonomy" id="546107"/>
    <lineage>
        <taxon>Bacteria</taxon>
        <taxon>Bacillati</taxon>
        <taxon>Bacillota</taxon>
        <taxon>Bacilli</taxon>
        <taxon>Bacillales</taxon>
        <taxon>Bacillaceae</taxon>
        <taxon>Oceanobacillus</taxon>
    </lineage>
</organism>
<keyword evidence="1" id="KW-0472">Membrane</keyword>
<keyword evidence="3" id="KW-1185">Reference proteome</keyword>
<feature type="transmembrane region" description="Helical" evidence="1">
    <location>
        <begin position="31"/>
        <end position="50"/>
    </location>
</feature>
<protein>
    <submittedName>
        <fullName evidence="2">Uncharacterized protein</fullName>
    </submittedName>
</protein>
<reference evidence="3" key="1">
    <citation type="journal article" date="2019" name="Int. J. Syst. Evol. Microbiol.">
        <title>The Global Catalogue of Microorganisms (GCM) 10K type strain sequencing project: providing services to taxonomists for standard genome sequencing and annotation.</title>
        <authorList>
            <consortium name="The Broad Institute Genomics Platform"/>
            <consortium name="The Broad Institute Genome Sequencing Center for Infectious Disease"/>
            <person name="Wu L."/>
            <person name="Ma J."/>
        </authorList>
    </citation>
    <scope>NUCLEOTIDE SEQUENCE [LARGE SCALE GENOMIC DNA]</scope>
    <source>
        <strain evidence="3">CCUG 56608</strain>
    </source>
</reference>
<dbReference type="Proteomes" id="UP001597041">
    <property type="component" value="Unassembled WGS sequence"/>
</dbReference>
<evidence type="ECO:0000256" key="1">
    <source>
        <dbReference type="SAM" id="Phobius"/>
    </source>
</evidence>
<comment type="caution">
    <text evidence="2">The sequence shown here is derived from an EMBL/GenBank/DDBJ whole genome shotgun (WGS) entry which is preliminary data.</text>
</comment>
<evidence type="ECO:0000313" key="2">
    <source>
        <dbReference type="EMBL" id="MFD1065097.1"/>
    </source>
</evidence>
<evidence type="ECO:0000313" key="3">
    <source>
        <dbReference type="Proteomes" id="UP001597041"/>
    </source>
</evidence>
<name>A0ABW3NBQ9_9BACI</name>
<keyword evidence="1" id="KW-0812">Transmembrane</keyword>
<keyword evidence="1" id="KW-1133">Transmembrane helix</keyword>